<organism evidence="1 2">
    <name type="scientific">Limosilactobacillus reuteri subsp. rodentium (strain DSM 17509 / CIP 109821 / 100-23)</name>
    <name type="common">Lactobacillus reuteri</name>
    <dbReference type="NCBI Taxonomy" id="349123"/>
    <lineage>
        <taxon>Bacteria</taxon>
        <taxon>Bacillati</taxon>
        <taxon>Bacillota</taxon>
        <taxon>Bacilli</taxon>
        <taxon>Lactobacillales</taxon>
        <taxon>Lactobacillaceae</taxon>
        <taxon>Limosilactobacillus</taxon>
    </lineage>
</organism>
<dbReference type="EMBL" id="AAPZ02000002">
    <property type="protein sequence ID" value="EDX41594.1"/>
    <property type="molecule type" value="Genomic_DNA"/>
</dbReference>
<name>B3XS20_LIMR1</name>
<sequence length="78" mass="9151">MKQRLARETGRLTSHQVVSEFANLIKRSDKLTQRLNFYLDLLGENEVARGIASMYQEFEHPTFHDLETTLTGNRDQKR</sequence>
<dbReference type="AlphaFoldDB" id="B3XS20"/>
<evidence type="ECO:0000313" key="2">
    <source>
        <dbReference type="Proteomes" id="UP000003853"/>
    </source>
</evidence>
<dbReference type="Proteomes" id="UP000003853">
    <property type="component" value="Unassembled WGS sequence"/>
</dbReference>
<evidence type="ECO:0000313" key="1">
    <source>
        <dbReference type="EMBL" id="EDX41594.1"/>
    </source>
</evidence>
<dbReference type="PATRIC" id="fig|349123.13.peg.107"/>
<gene>
    <name evidence="1" type="ORF">Lreu23DRAFT_3105</name>
</gene>
<reference evidence="2" key="1">
    <citation type="submission" date="2008-06" db="EMBL/GenBank/DDBJ databases">
        <title>Permanent draft sequence of Lactobacillus reuteri 100-23.</title>
        <authorList>
            <consortium name="US DOE Joint Genome Institute"/>
            <person name="Copeland A."/>
            <person name="Lucas S."/>
            <person name="Lapidus A."/>
            <person name="Barry K."/>
            <person name="Detter J.C."/>
            <person name="Glavina del Rio T."/>
            <person name="Hammon N."/>
            <person name="Israni S."/>
            <person name="Dalin E."/>
            <person name="Tice H."/>
            <person name="Pitluck S."/>
            <person name="Sun H."/>
            <person name="Schmutz J."/>
            <person name="Larimer F."/>
            <person name="Land M."/>
            <person name="Hauser L."/>
            <person name="Walter J."/>
            <person name="Heng N.C.K."/>
            <person name="Tannock G.W."/>
            <person name="Richardson P."/>
        </authorList>
    </citation>
    <scope>NUCLEOTIDE SEQUENCE [LARGE SCALE GENOMIC DNA]</scope>
    <source>
        <strain evidence="2">DSM 17509 / CIP 109821 / 100-23</strain>
    </source>
</reference>
<proteinExistence type="predicted"/>
<accession>B3XS20</accession>
<protein>
    <submittedName>
        <fullName evidence="1">Uncharacterized protein</fullName>
    </submittedName>
</protein>
<comment type="caution">
    <text evidence="1">The sequence shown here is derived from an EMBL/GenBank/DDBJ whole genome shotgun (WGS) entry which is preliminary data.</text>
</comment>